<name>A0A2G9X2T5_9HYPH</name>
<reference evidence="5 6" key="1">
    <citation type="submission" date="2017-08" db="EMBL/GenBank/DDBJ databases">
        <title>Pleomorphomonas carboxidotrophicus sp. nov., a new mesophilic hydrogenogenic carboxidotroph.</title>
        <authorList>
            <person name="Esquivel-Elizondo S."/>
            <person name="Krajmalnik-Brown R."/>
            <person name="Maldonado J."/>
        </authorList>
    </citation>
    <scope>NUCLEOTIDE SEQUENCE [LARGE SCALE GENOMIC DNA]</scope>
    <source>
        <strain evidence="5 6">SVCO-16</strain>
    </source>
</reference>
<dbReference type="Gene3D" id="1.10.260.40">
    <property type="entry name" value="lambda repressor-like DNA-binding domains"/>
    <property type="match status" value="1"/>
</dbReference>
<dbReference type="SUPFAM" id="SSF47413">
    <property type="entry name" value="lambda repressor-like DNA-binding domains"/>
    <property type="match status" value="1"/>
</dbReference>
<dbReference type="OrthoDB" id="7946617at2"/>
<evidence type="ECO:0000313" key="5">
    <source>
        <dbReference type="EMBL" id="PIP01235.1"/>
    </source>
</evidence>
<evidence type="ECO:0000256" key="2">
    <source>
        <dbReference type="ARBA" id="ARBA00023125"/>
    </source>
</evidence>
<dbReference type="PANTHER" id="PTHR30146">
    <property type="entry name" value="LACI-RELATED TRANSCRIPTIONAL REPRESSOR"/>
    <property type="match status" value="1"/>
</dbReference>
<sequence length="351" mass="38314">MMAAGNPTIHDVAKLAGVSTATVNRVLKGGYVSADARTAVETALKETGYRPNSMARGLRMRRSYTIGQMLTEITVNPFFANVAQGVENAARANNYRTVLFNHSNDSKRERLGIERFIDDHVDAVLFCTSTDATNLALLDRSGIPYVELERSRTTAAPFIRVDNYTGARQAMVHLVELGHRRVAFVGGDPAIQLPNSRRGYAVEEERLNAYRDCVQEFDLLTDPRLVRLGKYYSMSDTFPGASGYRHTRALLELDQPPTAIFATCDILAAGALQAIYDCRLRIPEDISIVGFDDTLAVCLAPALTTVSQPMARMGAAGFQCALDLIEGRAPLNEQTLPAELVVRASTGRAPG</sequence>
<evidence type="ECO:0000256" key="3">
    <source>
        <dbReference type="ARBA" id="ARBA00023163"/>
    </source>
</evidence>
<dbReference type="GO" id="GO:0003700">
    <property type="term" value="F:DNA-binding transcription factor activity"/>
    <property type="evidence" value="ECO:0007669"/>
    <property type="project" value="TreeGrafter"/>
</dbReference>
<proteinExistence type="predicted"/>
<evidence type="ECO:0000313" key="6">
    <source>
        <dbReference type="Proteomes" id="UP000231070"/>
    </source>
</evidence>
<evidence type="ECO:0000259" key="4">
    <source>
        <dbReference type="PROSITE" id="PS50932"/>
    </source>
</evidence>
<dbReference type="PROSITE" id="PS00356">
    <property type="entry name" value="HTH_LACI_1"/>
    <property type="match status" value="1"/>
</dbReference>
<dbReference type="PROSITE" id="PS50932">
    <property type="entry name" value="HTH_LACI_2"/>
    <property type="match status" value="1"/>
</dbReference>
<dbReference type="PRINTS" id="PR00036">
    <property type="entry name" value="HTHLACI"/>
</dbReference>
<dbReference type="Pfam" id="PF00356">
    <property type="entry name" value="LacI"/>
    <property type="match status" value="1"/>
</dbReference>
<keyword evidence="2" id="KW-0238">DNA-binding</keyword>
<dbReference type="CDD" id="cd01392">
    <property type="entry name" value="HTH_LacI"/>
    <property type="match status" value="1"/>
</dbReference>
<dbReference type="Proteomes" id="UP000231070">
    <property type="component" value="Unassembled WGS sequence"/>
</dbReference>
<feature type="domain" description="HTH lacI-type" evidence="4">
    <location>
        <begin position="7"/>
        <end position="60"/>
    </location>
</feature>
<dbReference type="SUPFAM" id="SSF53822">
    <property type="entry name" value="Periplasmic binding protein-like I"/>
    <property type="match status" value="1"/>
</dbReference>
<evidence type="ECO:0000256" key="1">
    <source>
        <dbReference type="ARBA" id="ARBA00023015"/>
    </source>
</evidence>
<keyword evidence="1" id="KW-0805">Transcription regulation</keyword>
<dbReference type="AlphaFoldDB" id="A0A2G9X2T5"/>
<dbReference type="GO" id="GO:0000976">
    <property type="term" value="F:transcription cis-regulatory region binding"/>
    <property type="evidence" value="ECO:0007669"/>
    <property type="project" value="TreeGrafter"/>
</dbReference>
<dbReference type="CDD" id="cd06267">
    <property type="entry name" value="PBP1_LacI_sugar_binding-like"/>
    <property type="match status" value="1"/>
</dbReference>
<gene>
    <name evidence="5" type="ORF">CJ014_03935</name>
</gene>
<accession>A0A2G9X2T5</accession>
<dbReference type="InterPro" id="IPR010982">
    <property type="entry name" value="Lambda_DNA-bd_dom_sf"/>
</dbReference>
<dbReference type="SMART" id="SM00354">
    <property type="entry name" value="HTH_LACI"/>
    <property type="match status" value="1"/>
</dbReference>
<dbReference type="InterPro" id="IPR000843">
    <property type="entry name" value="HTH_LacI"/>
</dbReference>
<comment type="caution">
    <text evidence="5">The sequence shown here is derived from an EMBL/GenBank/DDBJ whole genome shotgun (WGS) entry which is preliminary data.</text>
</comment>
<dbReference type="InterPro" id="IPR046335">
    <property type="entry name" value="LacI/GalR-like_sensor"/>
</dbReference>
<organism evidence="5 6">
    <name type="scientific">Pleomorphomonas carboxyditropha</name>
    <dbReference type="NCBI Taxonomy" id="2023338"/>
    <lineage>
        <taxon>Bacteria</taxon>
        <taxon>Pseudomonadati</taxon>
        <taxon>Pseudomonadota</taxon>
        <taxon>Alphaproteobacteria</taxon>
        <taxon>Hyphomicrobiales</taxon>
        <taxon>Pleomorphomonadaceae</taxon>
        <taxon>Pleomorphomonas</taxon>
    </lineage>
</organism>
<keyword evidence="6" id="KW-1185">Reference proteome</keyword>
<dbReference type="InterPro" id="IPR028082">
    <property type="entry name" value="Peripla_BP_I"/>
</dbReference>
<dbReference type="EMBL" id="NQVN01000001">
    <property type="protein sequence ID" value="PIP01235.1"/>
    <property type="molecule type" value="Genomic_DNA"/>
</dbReference>
<protein>
    <recommendedName>
        <fullName evidence="4">HTH lacI-type domain-containing protein</fullName>
    </recommendedName>
</protein>
<dbReference type="Gene3D" id="3.40.50.2300">
    <property type="match status" value="2"/>
</dbReference>
<dbReference type="PANTHER" id="PTHR30146:SF109">
    <property type="entry name" value="HTH-TYPE TRANSCRIPTIONAL REGULATOR GALS"/>
    <property type="match status" value="1"/>
</dbReference>
<dbReference type="Pfam" id="PF13377">
    <property type="entry name" value="Peripla_BP_3"/>
    <property type="match status" value="1"/>
</dbReference>
<dbReference type="RefSeq" id="WP_100079172.1">
    <property type="nucleotide sequence ID" value="NZ_NQVN01000001.1"/>
</dbReference>
<keyword evidence="3" id="KW-0804">Transcription</keyword>